<keyword evidence="1" id="KW-0732">Signal</keyword>
<keyword evidence="3" id="KW-1185">Reference proteome</keyword>
<dbReference type="AlphaFoldDB" id="A0A1X1BRC8"/>
<reference evidence="2 3" key="1">
    <citation type="journal article" date="2017" name="Antonie Van Leeuwenhoek">
        <title>Phylogenomic resolution of the bacterial genus Pantoea and its relationship with Erwinia and Tatumella.</title>
        <authorList>
            <person name="Palmer M."/>
            <person name="Steenkamp E.T."/>
            <person name="Coetzee M.P."/>
            <person name="Chan W.Y."/>
            <person name="van Zyl E."/>
            <person name="De Maayer P."/>
            <person name="Coutinho T.A."/>
            <person name="Blom J."/>
            <person name="Smits T.H."/>
            <person name="Duffy B."/>
            <person name="Venter S.N."/>
        </authorList>
    </citation>
    <scope>NUCLEOTIDE SEQUENCE [LARGE SCALE GENOMIC DNA]</scope>
    <source>
        <strain evidence="2 3">LMG 24534</strain>
    </source>
</reference>
<feature type="chain" id="PRO_5013275928" description="YfiM family lipoprotein" evidence="1">
    <location>
        <begin position="18"/>
        <end position="105"/>
    </location>
</feature>
<protein>
    <recommendedName>
        <fullName evidence="4">YfiM family lipoprotein</fullName>
    </recommendedName>
</protein>
<dbReference type="STRING" id="472705.GCA_001743465_02643"/>
<feature type="signal peptide" evidence="1">
    <location>
        <begin position="1"/>
        <end position="17"/>
    </location>
</feature>
<gene>
    <name evidence="2" type="ORF">HA41_18580</name>
</gene>
<comment type="caution">
    <text evidence="2">The sequence shown here is derived from an EMBL/GenBank/DDBJ whole genome shotgun (WGS) entry which is preliminary data.</text>
</comment>
<evidence type="ECO:0008006" key="4">
    <source>
        <dbReference type="Google" id="ProtNLM"/>
    </source>
</evidence>
<organism evidence="2 3">
    <name type="scientific">Pantoea conspicua</name>
    <dbReference type="NCBI Taxonomy" id="472705"/>
    <lineage>
        <taxon>Bacteria</taxon>
        <taxon>Pseudomonadati</taxon>
        <taxon>Pseudomonadota</taxon>
        <taxon>Gammaproteobacteria</taxon>
        <taxon>Enterobacterales</taxon>
        <taxon>Erwiniaceae</taxon>
        <taxon>Pantoea</taxon>
    </lineage>
</organism>
<dbReference type="RefSeq" id="WP_094122060.1">
    <property type="nucleotide sequence ID" value="NZ_MLFN01000088.1"/>
</dbReference>
<sequence>MRILLFAMLLCSGCAHMADDRWTGRDKAEHFVASAALAAAGSEYGQRQHLSTRQSHTLGIMLSLSLGAGKEWYDSRPAGSGWSWKDFAWDAAGTASGIALWNLSQ</sequence>
<dbReference type="Proteomes" id="UP000193933">
    <property type="component" value="Unassembled WGS sequence"/>
</dbReference>
<evidence type="ECO:0000313" key="3">
    <source>
        <dbReference type="Proteomes" id="UP000193933"/>
    </source>
</evidence>
<accession>A0A1X1BRC8</accession>
<evidence type="ECO:0000256" key="1">
    <source>
        <dbReference type="SAM" id="SignalP"/>
    </source>
</evidence>
<evidence type="ECO:0000313" key="2">
    <source>
        <dbReference type="EMBL" id="ORM50665.1"/>
    </source>
</evidence>
<name>A0A1X1BRC8_9GAMM</name>
<dbReference type="EMBL" id="MLFN01000088">
    <property type="protein sequence ID" value="ORM50665.1"/>
    <property type="molecule type" value="Genomic_DNA"/>
</dbReference>
<dbReference type="PANTHER" id="PTHR35462:SF2">
    <property type="entry name" value="TRANSMEMBRANE PROTEIN"/>
    <property type="match status" value="1"/>
</dbReference>
<proteinExistence type="predicted"/>
<dbReference type="OrthoDB" id="5625403at2"/>
<dbReference type="NCBIfam" id="NF008028">
    <property type="entry name" value="PRK10759.1"/>
    <property type="match status" value="1"/>
</dbReference>
<dbReference type="PANTHER" id="PTHR35462">
    <property type="match status" value="1"/>
</dbReference>